<organism evidence="1 2">
    <name type="scientific">Dryococelus australis</name>
    <dbReference type="NCBI Taxonomy" id="614101"/>
    <lineage>
        <taxon>Eukaryota</taxon>
        <taxon>Metazoa</taxon>
        <taxon>Ecdysozoa</taxon>
        <taxon>Arthropoda</taxon>
        <taxon>Hexapoda</taxon>
        <taxon>Insecta</taxon>
        <taxon>Pterygota</taxon>
        <taxon>Neoptera</taxon>
        <taxon>Polyneoptera</taxon>
        <taxon>Phasmatodea</taxon>
        <taxon>Verophasmatodea</taxon>
        <taxon>Anareolatae</taxon>
        <taxon>Phasmatidae</taxon>
        <taxon>Eurycanthinae</taxon>
        <taxon>Dryococelus</taxon>
    </lineage>
</organism>
<proteinExistence type="predicted"/>
<evidence type="ECO:0000313" key="2">
    <source>
        <dbReference type="Proteomes" id="UP001159363"/>
    </source>
</evidence>
<accession>A0ABQ9GTM9</accession>
<dbReference type="EMBL" id="JARBHB010000009">
    <property type="protein sequence ID" value="KAJ8875389.1"/>
    <property type="molecule type" value="Genomic_DNA"/>
</dbReference>
<evidence type="ECO:0008006" key="3">
    <source>
        <dbReference type="Google" id="ProtNLM"/>
    </source>
</evidence>
<sequence>MLEIAKIMAAENTECEKLSAARKADAIMTKRNAQITAPNLNMASAVNMPAPLTLTGNIAAHWKAFK</sequence>
<evidence type="ECO:0000313" key="1">
    <source>
        <dbReference type="EMBL" id="KAJ8875389.1"/>
    </source>
</evidence>
<keyword evidence="2" id="KW-1185">Reference proteome</keyword>
<gene>
    <name evidence="1" type="ORF">PR048_023284</name>
</gene>
<reference evidence="1 2" key="1">
    <citation type="submission" date="2023-02" db="EMBL/GenBank/DDBJ databases">
        <title>LHISI_Scaffold_Assembly.</title>
        <authorList>
            <person name="Stuart O.P."/>
            <person name="Cleave R."/>
            <person name="Magrath M.J.L."/>
            <person name="Mikheyev A.S."/>
        </authorList>
    </citation>
    <scope>NUCLEOTIDE SEQUENCE [LARGE SCALE GENOMIC DNA]</scope>
    <source>
        <strain evidence="1">Daus_M_001</strain>
        <tissue evidence="1">Leg muscle</tissue>
    </source>
</reference>
<name>A0ABQ9GTM9_9NEOP</name>
<comment type="caution">
    <text evidence="1">The sequence shown here is derived from an EMBL/GenBank/DDBJ whole genome shotgun (WGS) entry which is preliminary data.</text>
</comment>
<dbReference type="Proteomes" id="UP001159363">
    <property type="component" value="Chromosome 8"/>
</dbReference>
<protein>
    <recommendedName>
        <fullName evidence="3">Antifreeze protein</fullName>
    </recommendedName>
</protein>